<dbReference type="Proteomes" id="UP000292447">
    <property type="component" value="Chromosome IV"/>
</dbReference>
<name>A0A4P6XQ05_9ASCO</name>
<keyword evidence="5" id="KW-1185">Reference proteome</keyword>
<dbReference type="STRING" id="2163413.A0A4P6XQ05"/>
<comment type="similarity">
    <text evidence="2">Belongs to the NAD(P)-dependent epimerase/dehydratase family. Dihydroflavonol-4-reductase subfamily.</text>
</comment>
<gene>
    <name evidence="4" type="primary">MPUL0D05430</name>
    <name evidence="4" type="ORF">METSCH_D05430</name>
</gene>
<dbReference type="GO" id="GO:0016616">
    <property type="term" value="F:oxidoreductase activity, acting on the CH-OH group of donors, NAD or NADP as acceptor"/>
    <property type="evidence" value="ECO:0007669"/>
    <property type="project" value="TreeGrafter"/>
</dbReference>
<dbReference type="PANTHER" id="PTHR10366:SF564">
    <property type="entry name" value="STEROL-4-ALPHA-CARBOXYLATE 3-DEHYDROGENASE, DECARBOXYLATING"/>
    <property type="match status" value="1"/>
</dbReference>
<organism evidence="4 5">
    <name type="scientific">Metschnikowia aff. pulcherrima</name>
    <dbReference type="NCBI Taxonomy" id="2163413"/>
    <lineage>
        <taxon>Eukaryota</taxon>
        <taxon>Fungi</taxon>
        <taxon>Dikarya</taxon>
        <taxon>Ascomycota</taxon>
        <taxon>Saccharomycotina</taxon>
        <taxon>Pichiomycetes</taxon>
        <taxon>Metschnikowiaceae</taxon>
        <taxon>Metschnikowia</taxon>
    </lineage>
</organism>
<dbReference type="SUPFAM" id="SSF51735">
    <property type="entry name" value="NAD(P)-binding Rossmann-fold domains"/>
    <property type="match status" value="1"/>
</dbReference>
<dbReference type="Gene3D" id="3.40.50.720">
    <property type="entry name" value="NAD(P)-binding Rossmann-like Domain"/>
    <property type="match status" value="1"/>
</dbReference>
<evidence type="ECO:0000256" key="2">
    <source>
        <dbReference type="ARBA" id="ARBA00023445"/>
    </source>
</evidence>
<dbReference type="FunFam" id="3.40.50.720:FF:000191">
    <property type="entry name" value="Methylglyoxal reductase (NADPH-dependent)"/>
    <property type="match status" value="1"/>
</dbReference>
<reference evidence="5" key="1">
    <citation type="submission" date="2019-03" db="EMBL/GenBank/DDBJ databases">
        <title>Snf2 controls pulcherriminic acid biosynthesis and connects pigmentation and antifungal activity of the yeast Metschnikowia pulcherrima.</title>
        <authorList>
            <person name="Gore-Lloyd D."/>
            <person name="Sumann I."/>
            <person name="Brachmann A.O."/>
            <person name="Schneeberger K."/>
            <person name="Ortiz-Merino R.A."/>
            <person name="Moreno-Beltran M."/>
            <person name="Schlaefli M."/>
            <person name="Kirner P."/>
            <person name="Santos Kron A."/>
            <person name="Wolfe K.H."/>
            <person name="Piel J."/>
            <person name="Ahrens C.H."/>
            <person name="Henk D."/>
            <person name="Freimoser F.M."/>
        </authorList>
    </citation>
    <scope>NUCLEOTIDE SEQUENCE [LARGE SCALE GENOMIC DNA]</scope>
    <source>
        <strain evidence="5">APC 1.2</strain>
    </source>
</reference>
<dbReference type="PANTHER" id="PTHR10366">
    <property type="entry name" value="NAD DEPENDENT EPIMERASE/DEHYDRATASE"/>
    <property type="match status" value="1"/>
</dbReference>
<dbReference type="InterPro" id="IPR050425">
    <property type="entry name" value="NAD(P)_dehydrat-like"/>
</dbReference>
<dbReference type="AlphaFoldDB" id="A0A4P6XQ05"/>
<dbReference type="Pfam" id="PF01370">
    <property type="entry name" value="Epimerase"/>
    <property type="match status" value="1"/>
</dbReference>
<proteinExistence type="inferred from homology"/>
<accession>A0A4P6XQ05</accession>
<protein>
    <submittedName>
        <fullName evidence="4">NADPH-dependent methylglyoxal reductase</fullName>
    </submittedName>
</protein>
<sequence length="332" mass="36674">MTTTVLVSGATGFIAQHTIKLLLSKGYAVVGTVRTAAKGEHLIKLFANELFSYEIVPSLDAEGAFDDALKKHSEITVFLHMASPVTFSADDIEAELLRPAVNGTVSALKAIQKYGPQIKHVVITSSYCAMVHPAQWQDPDLVVSEDSWSSISWEESKENALFGYFGSKKFAEKAAWSFYEQEKPKYTLNMVNPVFVFGPQAFDSEIKDQLNHSVEVVNKLLSLEKGSEIPSDKGSFVDVRDVAKAHLAAFENGWTGKRLLMNSEDFSSQSLLAIFRESFDSLKESLPTAAVEPIEIAKVDNKKTRQDLGFPFLDLKTSIVDCVGQILNAKRK</sequence>
<dbReference type="InterPro" id="IPR001509">
    <property type="entry name" value="Epimerase_deHydtase"/>
</dbReference>
<evidence type="ECO:0000313" key="4">
    <source>
        <dbReference type="EMBL" id="QBM89470.1"/>
    </source>
</evidence>
<dbReference type="EMBL" id="CP034459">
    <property type="protein sequence ID" value="QBM89470.1"/>
    <property type="molecule type" value="Genomic_DNA"/>
</dbReference>
<evidence type="ECO:0000256" key="1">
    <source>
        <dbReference type="ARBA" id="ARBA00023002"/>
    </source>
</evidence>
<feature type="domain" description="NAD-dependent epimerase/dehydratase" evidence="3">
    <location>
        <begin position="5"/>
        <end position="255"/>
    </location>
</feature>
<evidence type="ECO:0000259" key="3">
    <source>
        <dbReference type="Pfam" id="PF01370"/>
    </source>
</evidence>
<keyword evidence="1" id="KW-0560">Oxidoreductase</keyword>
<dbReference type="InterPro" id="IPR036291">
    <property type="entry name" value="NAD(P)-bd_dom_sf"/>
</dbReference>
<evidence type="ECO:0000313" key="5">
    <source>
        <dbReference type="Proteomes" id="UP000292447"/>
    </source>
</evidence>